<comment type="caution">
    <text evidence="1">The sequence shown here is derived from an EMBL/GenBank/DDBJ whole genome shotgun (WGS) entry which is preliminary data.</text>
</comment>
<dbReference type="AlphaFoldDB" id="A0A9J5X3P2"/>
<protein>
    <submittedName>
        <fullName evidence="1">Uncharacterized protein</fullName>
    </submittedName>
</protein>
<dbReference type="EMBL" id="JACXVP010000010">
    <property type="protein sequence ID" value="KAG5582351.1"/>
    <property type="molecule type" value="Genomic_DNA"/>
</dbReference>
<evidence type="ECO:0000313" key="1">
    <source>
        <dbReference type="EMBL" id="KAG5582351.1"/>
    </source>
</evidence>
<gene>
    <name evidence="1" type="ORF">H5410_052978</name>
</gene>
<sequence length="189" mass="22184">MEPIGYDEQNNSNSRSNYPRRRFPPILLIFVCYSSPSLLVIRNFDVIFAKNFMDYTIFFGNPEFQRQFCRNLSWTSVKTLTMEEVGPYGQNNLFSRSYDPWSRIPLSYLQKKINGRPLRHLICSQLALMKQTTHFQGSIFKFKRAPEQTSVKTLAMEPIDPDGQNDPFSRILTSFLLQFIIDVRQDLSY</sequence>
<evidence type="ECO:0000313" key="2">
    <source>
        <dbReference type="Proteomes" id="UP000824120"/>
    </source>
</evidence>
<organism evidence="1 2">
    <name type="scientific">Solanum commersonii</name>
    <name type="common">Commerson's wild potato</name>
    <name type="synonym">Commerson's nightshade</name>
    <dbReference type="NCBI Taxonomy" id="4109"/>
    <lineage>
        <taxon>Eukaryota</taxon>
        <taxon>Viridiplantae</taxon>
        <taxon>Streptophyta</taxon>
        <taxon>Embryophyta</taxon>
        <taxon>Tracheophyta</taxon>
        <taxon>Spermatophyta</taxon>
        <taxon>Magnoliopsida</taxon>
        <taxon>eudicotyledons</taxon>
        <taxon>Gunneridae</taxon>
        <taxon>Pentapetalae</taxon>
        <taxon>asterids</taxon>
        <taxon>lamiids</taxon>
        <taxon>Solanales</taxon>
        <taxon>Solanaceae</taxon>
        <taxon>Solanoideae</taxon>
        <taxon>Solaneae</taxon>
        <taxon>Solanum</taxon>
    </lineage>
</organism>
<reference evidence="1 2" key="1">
    <citation type="submission" date="2020-09" db="EMBL/GenBank/DDBJ databases">
        <title>De no assembly of potato wild relative species, Solanum commersonii.</title>
        <authorList>
            <person name="Cho K."/>
        </authorList>
    </citation>
    <scope>NUCLEOTIDE SEQUENCE [LARGE SCALE GENOMIC DNA]</scope>
    <source>
        <strain evidence="1">LZ3.2</strain>
        <tissue evidence="1">Leaf</tissue>
    </source>
</reference>
<proteinExistence type="predicted"/>
<accession>A0A9J5X3P2</accession>
<keyword evidence="2" id="KW-1185">Reference proteome</keyword>
<name>A0A9J5X3P2_SOLCO</name>
<dbReference type="Proteomes" id="UP000824120">
    <property type="component" value="Chromosome 10"/>
</dbReference>